<keyword evidence="4" id="KW-0804">Transcription</keyword>
<evidence type="ECO:0000259" key="6">
    <source>
        <dbReference type="PROSITE" id="PS50931"/>
    </source>
</evidence>
<dbReference type="SUPFAM" id="SSF46785">
    <property type="entry name" value="Winged helix' DNA-binding domain"/>
    <property type="match status" value="1"/>
</dbReference>
<dbReference type="InterPro" id="IPR000847">
    <property type="entry name" value="LysR_HTH_N"/>
</dbReference>
<accession>A0A1G9MNC8</accession>
<dbReference type="PROSITE" id="PS50931">
    <property type="entry name" value="HTH_LYSR"/>
    <property type="match status" value="1"/>
</dbReference>
<reference evidence="8" key="1">
    <citation type="submission" date="2016-10" db="EMBL/GenBank/DDBJ databases">
        <authorList>
            <person name="Varghese N."/>
            <person name="Submissions S."/>
        </authorList>
    </citation>
    <scope>NUCLEOTIDE SEQUENCE [LARGE SCALE GENOMIC DNA]</scope>
    <source>
        <strain evidence="8">CGMCC 1.7655</strain>
    </source>
</reference>
<dbReference type="Gene3D" id="1.10.10.10">
    <property type="entry name" value="Winged helix-like DNA-binding domain superfamily/Winged helix DNA-binding domain"/>
    <property type="match status" value="1"/>
</dbReference>
<dbReference type="Proteomes" id="UP000199555">
    <property type="component" value="Unassembled WGS sequence"/>
</dbReference>
<dbReference type="FunFam" id="1.10.10.10:FF:000001">
    <property type="entry name" value="LysR family transcriptional regulator"/>
    <property type="match status" value="1"/>
</dbReference>
<dbReference type="CDD" id="cd08432">
    <property type="entry name" value="PBP2_GcdR_TrpI_HvrB_AmpR_like"/>
    <property type="match status" value="1"/>
</dbReference>
<dbReference type="AlphaFoldDB" id="A0A1G9MNC8"/>
<gene>
    <name evidence="7" type="ORF">SAMN04487971_12217</name>
</gene>
<protein>
    <submittedName>
        <fullName evidence="7">DNA-binding transcriptional regulator, LysR family</fullName>
    </submittedName>
</protein>
<dbReference type="STRING" id="525640.SAMN04487971_12217"/>
<comment type="similarity">
    <text evidence="1">Belongs to the LysR transcriptional regulatory family.</text>
</comment>
<evidence type="ECO:0000313" key="8">
    <source>
        <dbReference type="Proteomes" id="UP000199555"/>
    </source>
</evidence>
<evidence type="ECO:0000256" key="4">
    <source>
        <dbReference type="ARBA" id="ARBA00023163"/>
    </source>
</evidence>
<evidence type="ECO:0000256" key="3">
    <source>
        <dbReference type="ARBA" id="ARBA00023125"/>
    </source>
</evidence>
<dbReference type="EMBL" id="FNGE01000022">
    <property type="protein sequence ID" value="SDL75573.1"/>
    <property type="molecule type" value="Genomic_DNA"/>
</dbReference>
<dbReference type="InterPro" id="IPR058163">
    <property type="entry name" value="LysR-type_TF_proteobact-type"/>
</dbReference>
<dbReference type="InterPro" id="IPR005119">
    <property type="entry name" value="LysR_subst-bd"/>
</dbReference>
<evidence type="ECO:0000256" key="5">
    <source>
        <dbReference type="SAM" id="MobiDB-lite"/>
    </source>
</evidence>
<dbReference type="InterPro" id="IPR036390">
    <property type="entry name" value="WH_DNA-bd_sf"/>
</dbReference>
<dbReference type="Pfam" id="PF00126">
    <property type="entry name" value="HTH_1"/>
    <property type="match status" value="1"/>
</dbReference>
<dbReference type="PRINTS" id="PR00039">
    <property type="entry name" value="HTHLYSR"/>
</dbReference>
<evidence type="ECO:0000256" key="2">
    <source>
        <dbReference type="ARBA" id="ARBA00023015"/>
    </source>
</evidence>
<dbReference type="OrthoDB" id="9804958at2"/>
<dbReference type="GO" id="GO:0003677">
    <property type="term" value="F:DNA binding"/>
    <property type="evidence" value="ECO:0007669"/>
    <property type="project" value="UniProtKB-KW"/>
</dbReference>
<dbReference type="Gene3D" id="3.40.190.10">
    <property type="entry name" value="Periplasmic binding protein-like II"/>
    <property type="match status" value="2"/>
</dbReference>
<evidence type="ECO:0000313" key="7">
    <source>
        <dbReference type="EMBL" id="SDL75573.1"/>
    </source>
</evidence>
<keyword evidence="2" id="KW-0805">Transcription regulation</keyword>
<feature type="domain" description="HTH lysR-type" evidence="6">
    <location>
        <begin position="9"/>
        <end position="66"/>
    </location>
</feature>
<keyword evidence="8" id="KW-1185">Reference proteome</keyword>
<dbReference type="GO" id="GO:0003700">
    <property type="term" value="F:DNA-binding transcription factor activity"/>
    <property type="evidence" value="ECO:0007669"/>
    <property type="project" value="InterPro"/>
</dbReference>
<organism evidence="7 8">
    <name type="scientific">Paracoccus chinensis</name>
    <dbReference type="NCBI Taxonomy" id="525640"/>
    <lineage>
        <taxon>Bacteria</taxon>
        <taxon>Pseudomonadati</taxon>
        <taxon>Pseudomonadota</taxon>
        <taxon>Alphaproteobacteria</taxon>
        <taxon>Rhodobacterales</taxon>
        <taxon>Paracoccaceae</taxon>
        <taxon>Paracoccus</taxon>
    </lineage>
</organism>
<keyword evidence="3 7" id="KW-0238">DNA-binding</keyword>
<dbReference type="PANTHER" id="PTHR30537:SF5">
    <property type="entry name" value="HTH-TYPE TRANSCRIPTIONAL ACTIVATOR TTDR-RELATED"/>
    <property type="match status" value="1"/>
</dbReference>
<sequence length="336" mass="36998">MSGLRRRLPPLTALVTFESAARLRSFTRAAAELGVTQAAVSRQIHLLEDMLGFPVFRRLHRRIELTEKGQTLANAASTALTLVADAIAEVSESSAQDELVISASVGFSHFWLLPRISRFTREHPGIKLRIIAQDEFVDLGRGEVDVTIRYGNGLWPDGRSILLFRDEVYPICSPDYLHAHGPIDDLDQLVRHSLIMHQSYDPVWTGWEAWLSAFGAEMPKRGAQMVCSSFTDSIYAALAGQGISLGWARLIPDLIEQRRLVRLTPHVAQTSDGYHVVLPHKGKPKQVTELFLAWLSGMAREAEAGWAGAAAVSGVMHERGGEDDDEHPQPGTAAAP</sequence>
<feature type="region of interest" description="Disordered" evidence="5">
    <location>
        <begin position="317"/>
        <end position="336"/>
    </location>
</feature>
<dbReference type="Pfam" id="PF03466">
    <property type="entry name" value="LysR_substrate"/>
    <property type="match status" value="1"/>
</dbReference>
<dbReference type="RefSeq" id="WP_090757212.1">
    <property type="nucleotide sequence ID" value="NZ_FNGE01000022.1"/>
</dbReference>
<dbReference type="SUPFAM" id="SSF53850">
    <property type="entry name" value="Periplasmic binding protein-like II"/>
    <property type="match status" value="1"/>
</dbReference>
<name>A0A1G9MNC8_9RHOB</name>
<evidence type="ECO:0000256" key="1">
    <source>
        <dbReference type="ARBA" id="ARBA00009437"/>
    </source>
</evidence>
<proteinExistence type="inferred from homology"/>
<dbReference type="InterPro" id="IPR036388">
    <property type="entry name" value="WH-like_DNA-bd_sf"/>
</dbReference>
<dbReference type="PANTHER" id="PTHR30537">
    <property type="entry name" value="HTH-TYPE TRANSCRIPTIONAL REGULATOR"/>
    <property type="match status" value="1"/>
</dbReference>